<sequence>LETFALGEKGTKLTDDVAQIIAESLEGFLKGNAMALIQTGKWTTSSVLEQSFIEKTKLNSPIKYNITEVI</sequence>
<reference evidence="1" key="2">
    <citation type="submission" date="2025-08" db="UniProtKB">
        <authorList>
            <consortium name="Ensembl"/>
        </authorList>
    </citation>
    <scope>IDENTIFICATION</scope>
</reference>
<protein>
    <submittedName>
        <fullName evidence="1">Uncharacterized protein</fullName>
    </submittedName>
</protein>
<dbReference type="Proteomes" id="UP000007754">
    <property type="component" value="Chromosome 3"/>
</dbReference>
<accession>A0A674HFC0</accession>
<name>A0A674HFC0_TAEGU</name>
<proteinExistence type="predicted"/>
<reference evidence="1 2" key="1">
    <citation type="journal article" date="2010" name="Nature">
        <title>The genome of a songbird.</title>
        <authorList>
            <person name="Warren W.C."/>
            <person name="Clayton D.F."/>
            <person name="Ellegren H."/>
            <person name="Arnold A.P."/>
            <person name="Hillier L.W."/>
            <person name="Kunstner A."/>
            <person name="Searle S."/>
            <person name="White S."/>
            <person name="Vilella A.J."/>
            <person name="Fairley S."/>
            <person name="Heger A."/>
            <person name="Kong L."/>
            <person name="Ponting C.P."/>
            <person name="Jarvis E.D."/>
            <person name="Mello C.V."/>
            <person name="Minx P."/>
            <person name="Lovell P."/>
            <person name="Velho T.A."/>
            <person name="Ferris M."/>
            <person name="Balakrishnan C.N."/>
            <person name="Sinha S."/>
            <person name="Blatti C."/>
            <person name="London S.E."/>
            <person name="Li Y."/>
            <person name="Lin Y.C."/>
            <person name="George J."/>
            <person name="Sweedler J."/>
            <person name="Southey B."/>
            <person name="Gunaratne P."/>
            <person name="Watson M."/>
            <person name="Nam K."/>
            <person name="Backstrom N."/>
            <person name="Smeds L."/>
            <person name="Nabholz B."/>
            <person name="Itoh Y."/>
            <person name="Whitney O."/>
            <person name="Pfenning A.R."/>
            <person name="Howard J."/>
            <person name="Volker M."/>
            <person name="Skinner B.M."/>
            <person name="Griffin D.K."/>
            <person name="Ye L."/>
            <person name="McLaren W.M."/>
            <person name="Flicek P."/>
            <person name="Quesada V."/>
            <person name="Velasco G."/>
            <person name="Lopez-Otin C."/>
            <person name="Puente X.S."/>
            <person name="Olender T."/>
            <person name="Lancet D."/>
            <person name="Smit A.F."/>
            <person name="Hubley R."/>
            <person name="Konkel M.K."/>
            <person name="Walker J.A."/>
            <person name="Batzer M.A."/>
            <person name="Gu W."/>
            <person name="Pollock D.D."/>
            <person name="Chen L."/>
            <person name="Cheng Z."/>
            <person name="Eichler E.E."/>
            <person name="Stapley J."/>
            <person name="Slate J."/>
            <person name="Ekblom R."/>
            <person name="Birkhead T."/>
            <person name="Burke T."/>
            <person name="Burt D."/>
            <person name="Scharff C."/>
            <person name="Adam I."/>
            <person name="Richard H."/>
            <person name="Sultan M."/>
            <person name="Soldatov A."/>
            <person name="Lehrach H."/>
            <person name="Edwards S.V."/>
            <person name="Yang S.P."/>
            <person name="Li X."/>
            <person name="Graves T."/>
            <person name="Fulton L."/>
            <person name="Nelson J."/>
            <person name="Chinwalla A."/>
            <person name="Hou S."/>
            <person name="Mardis E.R."/>
            <person name="Wilson R.K."/>
        </authorList>
    </citation>
    <scope>NUCLEOTIDE SEQUENCE [LARGE SCALE GENOMIC DNA]</scope>
</reference>
<dbReference type="InParanoid" id="A0A674HFC0"/>
<evidence type="ECO:0000313" key="1">
    <source>
        <dbReference type="Ensembl" id="ENSTGUP00000034454.1"/>
    </source>
</evidence>
<reference evidence="1" key="3">
    <citation type="submission" date="2025-09" db="UniProtKB">
        <authorList>
            <consortium name="Ensembl"/>
        </authorList>
    </citation>
    <scope>IDENTIFICATION</scope>
</reference>
<keyword evidence="2" id="KW-1185">Reference proteome</keyword>
<evidence type="ECO:0000313" key="2">
    <source>
        <dbReference type="Proteomes" id="UP000007754"/>
    </source>
</evidence>
<dbReference type="Ensembl" id="ENSTGUT00000023977.1">
    <property type="protein sequence ID" value="ENSTGUP00000034454.1"/>
    <property type="gene ID" value="ENSTGUG00000028354.1"/>
</dbReference>
<dbReference type="AlphaFoldDB" id="A0A674HFC0"/>
<organism evidence="1 2">
    <name type="scientific">Taeniopygia guttata</name>
    <name type="common">Zebra finch</name>
    <name type="synonym">Poephila guttata</name>
    <dbReference type="NCBI Taxonomy" id="59729"/>
    <lineage>
        <taxon>Eukaryota</taxon>
        <taxon>Metazoa</taxon>
        <taxon>Chordata</taxon>
        <taxon>Craniata</taxon>
        <taxon>Vertebrata</taxon>
        <taxon>Euteleostomi</taxon>
        <taxon>Archelosauria</taxon>
        <taxon>Archosauria</taxon>
        <taxon>Dinosauria</taxon>
        <taxon>Saurischia</taxon>
        <taxon>Theropoda</taxon>
        <taxon>Coelurosauria</taxon>
        <taxon>Aves</taxon>
        <taxon>Neognathae</taxon>
        <taxon>Neoaves</taxon>
        <taxon>Telluraves</taxon>
        <taxon>Australaves</taxon>
        <taxon>Passeriformes</taxon>
        <taxon>Passeroidea</taxon>
        <taxon>Estrildidae</taxon>
        <taxon>Estrildinae</taxon>
        <taxon>Taeniopygia</taxon>
    </lineage>
</organism>